<dbReference type="EMBL" id="LILC01000002">
    <property type="protein sequence ID" value="KOO50799.1"/>
    <property type="molecule type" value="Genomic_DNA"/>
</dbReference>
<dbReference type="PATRIC" id="fig|284581.3.peg.978"/>
<dbReference type="AlphaFoldDB" id="A0A0M0LIB7"/>
<name>A0A0M0LIB7_9BACI</name>
<dbReference type="Proteomes" id="UP000037558">
    <property type="component" value="Unassembled WGS sequence"/>
</dbReference>
<sequence length="59" mass="6874">MKKFYKMSIRIMIMGVILVVILSHFVTVSESQRKDQIVRQSVSHMNKLLVEVTENGRKP</sequence>
<accession>A0A0M0LIB7</accession>
<protein>
    <submittedName>
        <fullName evidence="1">Uncharacterized protein</fullName>
    </submittedName>
</protein>
<keyword evidence="2" id="KW-1185">Reference proteome</keyword>
<proteinExistence type="predicted"/>
<gene>
    <name evidence="1" type="ORF">AMD01_03430</name>
</gene>
<evidence type="ECO:0000313" key="1">
    <source>
        <dbReference type="EMBL" id="KOO50799.1"/>
    </source>
</evidence>
<comment type="caution">
    <text evidence="1">The sequence shown here is derived from an EMBL/GenBank/DDBJ whole genome shotgun (WGS) entry which is preliminary data.</text>
</comment>
<dbReference type="STRING" id="284581.AMD01_03430"/>
<reference evidence="2" key="1">
    <citation type="submission" date="2015-08" db="EMBL/GenBank/DDBJ databases">
        <title>Fjat-14210 dsm16467.</title>
        <authorList>
            <person name="Liu B."/>
            <person name="Wang J."/>
            <person name="Zhu Y."/>
            <person name="Liu G."/>
            <person name="Chen Q."/>
            <person name="Chen Z."/>
            <person name="Lan J."/>
            <person name="Che J."/>
            <person name="Ge C."/>
            <person name="Shi H."/>
            <person name="Pan Z."/>
            <person name="Liu X."/>
        </authorList>
    </citation>
    <scope>NUCLEOTIDE SEQUENCE [LARGE SCALE GENOMIC DNA]</scope>
    <source>
        <strain evidence="2">DSM 16467</strain>
    </source>
</reference>
<organism evidence="1 2">
    <name type="scientific">Priestia koreensis</name>
    <dbReference type="NCBI Taxonomy" id="284581"/>
    <lineage>
        <taxon>Bacteria</taxon>
        <taxon>Bacillati</taxon>
        <taxon>Bacillota</taxon>
        <taxon>Bacilli</taxon>
        <taxon>Bacillales</taxon>
        <taxon>Bacillaceae</taxon>
        <taxon>Priestia</taxon>
    </lineage>
</organism>
<evidence type="ECO:0000313" key="2">
    <source>
        <dbReference type="Proteomes" id="UP000037558"/>
    </source>
</evidence>
<dbReference type="RefSeq" id="WP_053399972.1">
    <property type="nucleotide sequence ID" value="NZ_LILC01000002.1"/>
</dbReference>